<dbReference type="OrthoDB" id="57939at2759"/>
<reference evidence="1 2" key="1">
    <citation type="journal article" date="2019" name="Nat. Ecol. Evol.">
        <title>Megaphylogeny resolves global patterns of mushroom evolution.</title>
        <authorList>
            <person name="Varga T."/>
            <person name="Krizsan K."/>
            <person name="Foldi C."/>
            <person name="Dima B."/>
            <person name="Sanchez-Garcia M."/>
            <person name="Sanchez-Ramirez S."/>
            <person name="Szollosi G.J."/>
            <person name="Szarkandi J.G."/>
            <person name="Papp V."/>
            <person name="Albert L."/>
            <person name="Andreopoulos W."/>
            <person name="Angelini C."/>
            <person name="Antonin V."/>
            <person name="Barry K.W."/>
            <person name="Bougher N.L."/>
            <person name="Buchanan P."/>
            <person name="Buyck B."/>
            <person name="Bense V."/>
            <person name="Catcheside P."/>
            <person name="Chovatia M."/>
            <person name="Cooper J."/>
            <person name="Damon W."/>
            <person name="Desjardin D."/>
            <person name="Finy P."/>
            <person name="Geml J."/>
            <person name="Haridas S."/>
            <person name="Hughes K."/>
            <person name="Justo A."/>
            <person name="Karasinski D."/>
            <person name="Kautmanova I."/>
            <person name="Kiss B."/>
            <person name="Kocsube S."/>
            <person name="Kotiranta H."/>
            <person name="LaButti K.M."/>
            <person name="Lechner B.E."/>
            <person name="Liimatainen K."/>
            <person name="Lipzen A."/>
            <person name="Lukacs Z."/>
            <person name="Mihaltcheva S."/>
            <person name="Morgado L.N."/>
            <person name="Niskanen T."/>
            <person name="Noordeloos M.E."/>
            <person name="Ohm R.A."/>
            <person name="Ortiz-Santana B."/>
            <person name="Ovrebo C."/>
            <person name="Racz N."/>
            <person name="Riley R."/>
            <person name="Savchenko A."/>
            <person name="Shiryaev A."/>
            <person name="Soop K."/>
            <person name="Spirin V."/>
            <person name="Szebenyi C."/>
            <person name="Tomsovsky M."/>
            <person name="Tulloss R.E."/>
            <person name="Uehling J."/>
            <person name="Grigoriev I.V."/>
            <person name="Vagvolgyi C."/>
            <person name="Papp T."/>
            <person name="Martin F.M."/>
            <person name="Miettinen O."/>
            <person name="Hibbett D.S."/>
            <person name="Nagy L.G."/>
        </authorList>
    </citation>
    <scope>NUCLEOTIDE SEQUENCE [LARGE SCALE GENOMIC DNA]</scope>
    <source>
        <strain evidence="1 2">CBS 166.37</strain>
    </source>
</reference>
<organism evidence="1 2">
    <name type="scientific">Crucibulum laeve</name>
    <dbReference type="NCBI Taxonomy" id="68775"/>
    <lineage>
        <taxon>Eukaryota</taxon>
        <taxon>Fungi</taxon>
        <taxon>Dikarya</taxon>
        <taxon>Basidiomycota</taxon>
        <taxon>Agaricomycotina</taxon>
        <taxon>Agaricomycetes</taxon>
        <taxon>Agaricomycetidae</taxon>
        <taxon>Agaricales</taxon>
        <taxon>Agaricineae</taxon>
        <taxon>Nidulariaceae</taxon>
        <taxon>Crucibulum</taxon>
    </lineage>
</organism>
<dbReference type="EMBL" id="ML213632">
    <property type="protein sequence ID" value="TFK34392.1"/>
    <property type="molecule type" value="Genomic_DNA"/>
</dbReference>
<evidence type="ECO:0000313" key="1">
    <source>
        <dbReference type="EMBL" id="TFK34392.1"/>
    </source>
</evidence>
<name>A0A5C3LNR2_9AGAR</name>
<dbReference type="PANTHER" id="PTHR47259">
    <property type="match status" value="1"/>
</dbReference>
<accession>A0A5C3LNR2</accession>
<dbReference type="Proteomes" id="UP000308652">
    <property type="component" value="Unassembled WGS sequence"/>
</dbReference>
<dbReference type="PANTHER" id="PTHR47259:SF2">
    <property type="entry name" value="URACIL-REGULATED PROTEIN 1"/>
    <property type="match status" value="1"/>
</dbReference>
<protein>
    <submittedName>
        <fullName evidence="1">Uncharacterized protein</fullName>
    </submittedName>
</protein>
<dbReference type="STRING" id="68775.A0A5C3LNR2"/>
<sequence length="247" mass="27998">MFKAYLKMSEPDNATQKKTLKAICNAISQRPKSLLCCSLFEDMGGMYSELIIYLDMKASFSPIGWLMAYMLGRIGKGWKHLCLAPITSSWIGVALAINILHPELIACLDMKVYLPLTGGWQYIYECGAELTLCICNECNVLDVLGSDIYTCKSYLTYTIKECIHTTQKGSVNVVVYFHKEGCMFGEFMNKEWYPDLEKYAIPDCLILPDLCVKINAKIATGYFSSRKHVMQADLVKTVGRNWEETEH</sequence>
<proteinExistence type="predicted"/>
<dbReference type="AlphaFoldDB" id="A0A5C3LNR2"/>
<keyword evidence="2" id="KW-1185">Reference proteome</keyword>
<evidence type="ECO:0000313" key="2">
    <source>
        <dbReference type="Proteomes" id="UP000308652"/>
    </source>
</evidence>
<gene>
    <name evidence="1" type="ORF">BDQ12DRAFT_669460</name>
</gene>